<gene>
    <name evidence="3" type="ORF">RF11_10505</name>
</gene>
<protein>
    <submittedName>
        <fullName evidence="3">Transposon Tf2-6 polyprotein</fullName>
    </submittedName>
</protein>
<sequence>MEEMEYLGYRISKNGIRPLTDKIDSLKQLPLPSNQTESKSFLCAISFYFRCIPRLHVLCRPLYDLTLKNANLIWNESHGRVYEDIKSRLSSNCLLLHFDESGDVNIYTDASNKGVSAVLMQPGADNRD</sequence>
<dbReference type="Proteomes" id="UP000031668">
    <property type="component" value="Unassembled WGS sequence"/>
</dbReference>
<dbReference type="InterPro" id="IPR043502">
    <property type="entry name" value="DNA/RNA_pol_sf"/>
</dbReference>
<dbReference type="OMA" id="GDWRTTS"/>
<feature type="domain" description="Reverse transcriptase/retrotransposon-derived protein RNase H-like" evidence="2">
    <location>
        <begin position="74"/>
        <end position="126"/>
    </location>
</feature>
<dbReference type="EMBL" id="JWZT01005005">
    <property type="protein sequence ID" value="KII62337.1"/>
    <property type="molecule type" value="Genomic_DNA"/>
</dbReference>
<dbReference type="GO" id="GO:0003824">
    <property type="term" value="F:catalytic activity"/>
    <property type="evidence" value="ECO:0007669"/>
    <property type="project" value="UniProtKB-KW"/>
</dbReference>
<keyword evidence="4" id="KW-1185">Reference proteome</keyword>
<dbReference type="InterPro" id="IPR041577">
    <property type="entry name" value="RT_RNaseH_2"/>
</dbReference>
<dbReference type="Pfam" id="PF17919">
    <property type="entry name" value="RT_RNaseH_2"/>
    <property type="match status" value="1"/>
</dbReference>
<accession>A0A0C2IZU7</accession>
<dbReference type="Gene3D" id="3.30.70.270">
    <property type="match status" value="1"/>
</dbReference>
<organism evidence="3 4">
    <name type="scientific">Thelohanellus kitauei</name>
    <name type="common">Myxosporean</name>
    <dbReference type="NCBI Taxonomy" id="669202"/>
    <lineage>
        <taxon>Eukaryota</taxon>
        <taxon>Metazoa</taxon>
        <taxon>Cnidaria</taxon>
        <taxon>Myxozoa</taxon>
        <taxon>Myxosporea</taxon>
        <taxon>Bivalvulida</taxon>
        <taxon>Platysporina</taxon>
        <taxon>Myxobolidae</taxon>
        <taxon>Thelohanellus</taxon>
    </lineage>
</organism>
<name>A0A0C2IZU7_THEKT</name>
<proteinExistence type="predicted"/>
<evidence type="ECO:0000313" key="3">
    <source>
        <dbReference type="EMBL" id="KII62337.1"/>
    </source>
</evidence>
<evidence type="ECO:0000313" key="4">
    <source>
        <dbReference type="Proteomes" id="UP000031668"/>
    </source>
</evidence>
<dbReference type="PANTHER" id="PTHR37984:SF5">
    <property type="entry name" value="PROTEIN NYNRIN-LIKE"/>
    <property type="match status" value="1"/>
</dbReference>
<dbReference type="AlphaFoldDB" id="A0A0C2IZU7"/>
<dbReference type="OrthoDB" id="427924at2759"/>
<dbReference type="PANTHER" id="PTHR37984">
    <property type="entry name" value="PROTEIN CBG26694"/>
    <property type="match status" value="1"/>
</dbReference>
<reference evidence="3 4" key="1">
    <citation type="journal article" date="2014" name="Genome Biol. Evol.">
        <title>The genome of the myxosporean Thelohanellus kitauei shows adaptations to nutrient acquisition within its fish host.</title>
        <authorList>
            <person name="Yang Y."/>
            <person name="Xiong J."/>
            <person name="Zhou Z."/>
            <person name="Huo F."/>
            <person name="Miao W."/>
            <person name="Ran C."/>
            <person name="Liu Y."/>
            <person name="Zhang J."/>
            <person name="Feng J."/>
            <person name="Wang M."/>
            <person name="Wang M."/>
            <person name="Wang L."/>
            <person name="Yao B."/>
        </authorList>
    </citation>
    <scope>NUCLEOTIDE SEQUENCE [LARGE SCALE GENOMIC DNA]</scope>
    <source>
        <strain evidence="3">Wuqing</strain>
    </source>
</reference>
<dbReference type="InterPro" id="IPR050951">
    <property type="entry name" value="Retrovirus_Pol_polyprotein"/>
</dbReference>
<comment type="caution">
    <text evidence="3">The sequence shown here is derived from an EMBL/GenBank/DDBJ whole genome shotgun (WGS) entry which is preliminary data.</text>
</comment>
<evidence type="ECO:0000256" key="1">
    <source>
        <dbReference type="ARBA" id="ARBA00023268"/>
    </source>
</evidence>
<keyword evidence="1" id="KW-0511">Multifunctional enzyme</keyword>
<dbReference type="SUPFAM" id="SSF56672">
    <property type="entry name" value="DNA/RNA polymerases"/>
    <property type="match status" value="1"/>
</dbReference>
<evidence type="ECO:0000259" key="2">
    <source>
        <dbReference type="Pfam" id="PF17919"/>
    </source>
</evidence>
<dbReference type="InterPro" id="IPR043128">
    <property type="entry name" value="Rev_trsase/Diguanyl_cyclase"/>
</dbReference>